<gene>
    <name evidence="2" type="ORF">RUM44_000158</name>
</gene>
<dbReference type="Proteomes" id="UP001359485">
    <property type="component" value="Unassembled WGS sequence"/>
</dbReference>
<keyword evidence="1" id="KW-0732">Signal</keyword>
<protein>
    <submittedName>
        <fullName evidence="2">Uncharacterized protein</fullName>
    </submittedName>
</protein>
<proteinExistence type="predicted"/>
<accession>A0ABR1B4M4</accession>
<dbReference type="EMBL" id="JAWJWF010000003">
    <property type="protein sequence ID" value="KAK6634911.1"/>
    <property type="molecule type" value="Genomic_DNA"/>
</dbReference>
<comment type="caution">
    <text evidence="2">The sequence shown here is derived from an EMBL/GenBank/DDBJ whole genome shotgun (WGS) entry which is preliminary data.</text>
</comment>
<evidence type="ECO:0000256" key="1">
    <source>
        <dbReference type="SAM" id="SignalP"/>
    </source>
</evidence>
<organism evidence="2 3">
    <name type="scientific">Polyplax serrata</name>
    <name type="common">Common mouse louse</name>
    <dbReference type="NCBI Taxonomy" id="468196"/>
    <lineage>
        <taxon>Eukaryota</taxon>
        <taxon>Metazoa</taxon>
        <taxon>Ecdysozoa</taxon>
        <taxon>Arthropoda</taxon>
        <taxon>Hexapoda</taxon>
        <taxon>Insecta</taxon>
        <taxon>Pterygota</taxon>
        <taxon>Neoptera</taxon>
        <taxon>Paraneoptera</taxon>
        <taxon>Psocodea</taxon>
        <taxon>Troctomorpha</taxon>
        <taxon>Phthiraptera</taxon>
        <taxon>Anoplura</taxon>
        <taxon>Polyplacidae</taxon>
        <taxon>Polyplax</taxon>
    </lineage>
</organism>
<evidence type="ECO:0000313" key="3">
    <source>
        <dbReference type="Proteomes" id="UP001359485"/>
    </source>
</evidence>
<reference evidence="2 3" key="1">
    <citation type="submission" date="2023-09" db="EMBL/GenBank/DDBJ databases">
        <title>Genomes of two closely related lineages of the louse Polyplax serrata with different host specificities.</title>
        <authorList>
            <person name="Martinu J."/>
            <person name="Tarabai H."/>
            <person name="Stefka J."/>
            <person name="Hypsa V."/>
        </authorList>
    </citation>
    <scope>NUCLEOTIDE SEQUENCE [LARGE SCALE GENOMIC DNA]</scope>
    <source>
        <strain evidence="2">98ZLc_SE</strain>
    </source>
</reference>
<feature type="chain" id="PRO_5045043583" evidence="1">
    <location>
        <begin position="25"/>
        <end position="67"/>
    </location>
</feature>
<name>A0ABR1B4M4_POLSC</name>
<evidence type="ECO:0000313" key="2">
    <source>
        <dbReference type="EMBL" id="KAK6634911.1"/>
    </source>
</evidence>
<sequence length="67" mass="7416">MGHSRFFLVCQLLCLLLFVRDVSSEDSHEDGGDPIKGLHTQNQSDLSLQGLDYHANATFLDLHGTTT</sequence>
<keyword evidence="3" id="KW-1185">Reference proteome</keyword>
<feature type="signal peptide" evidence="1">
    <location>
        <begin position="1"/>
        <end position="24"/>
    </location>
</feature>